<feature type="compositionally biased region" description="Polar residues" evidence="1">
    <location>
        <begin position="307"/>
        <end position="327"/>
    </location>
</feature>
<feature type="compositionally biased region" description="Basic and acidic residues" evidence="1">
    <location>
        <begin position="843"/>
        <end position="856"/>
    </location>
</feature>
<proteinExistence type="predicted"/>
<sequence>MATNKKKVFVGSVFEFTQLGSDEVIRNLKDSYHDPENAPFVTFENTCQTFSAEVDSADDETLQEMLRGLSAYVDYNASRPPAFDDEPRMRPMQGTHMDDFIQDNKSSAADPLNFWSDDESDGQDALESLQHLTAFWAPRDGDIKILPPLYAQQITLLTGTSIFFEEAEKRCRLFQGDFRLALDKLLRLEPLLPQEIFKKQHPEQSLMANANLLVWPPNQKDARIEYVNMHQSHPSYRRVIVNKAEQSLFRKVIGELRPYNADTGTFERPGRFALDGVNATGTTHASKIWDGYVFESFGDAKNMEPVITSNPGSKATSEQTAMNQDSSGARIAAWTSKVVSGADPEIAPEAPIEPTQPTTRRRVLVDSDDEDDEPPAGAAAASKPTKDDALEQATLVSLISSGSPSMSRNTGVNNSVAESDAEQDLIEDEDKSVLSSNTMLMADKFPILSAIPAPTQGRVNQNRPGLDEQLEFETESLAEERLAGSSAGLELDDEPAAAAPSTMSTTTGFPPLPESLLDDLASSVQGRPLSPAASSAQQLTTPTMSIPPSPRQTPATAHTSASPPSFRPAFDANAYGQTPKLTRGQGRGDRRRANASSGGNNTRGNAPRGVNRARGNASRGANNSRGGAARLDSSSRHEAGPVQLQTSLRRGAHQQGDNVRAFARAGRPAIGRGGRGGRGGPRQDDLIDVTLRPTDTSAPRIPPGFESHVPLTRRSDDWAHVDTPNIMDEPIDRMVDTMSSSELHTVATRASGRSGLRWSEEGADYRVTSIPTPNRTGMRQNSIAEAMAAIEAEARRKQAGQQPQQKQSSPNKKASEEKTPPVHHTMRQQGKNPGKKSGQQQETKAERQARLEKAKLDAYGPAPVKQAPKPKASPEPAQMSKWKRQQIAQEKNPALTEAHPEIMEDKARDEQTSKLIGFLQPVFEAGRAFSGRLSFEVSFGQVLVSPGPRFQDIRTYDVSGWNSLFDSKIGVLPSSTTFTKILTTNGADVDRILELKTNIGTGITTLWSRFPGPHSVSYEFSCQSRSNEDFLIIVDQSGKHELRKGLITVGMTNIHVPECIWDASATLSGHLNWPDPPKSLTNSASAFVDSLYIVPDKEKLRIVFRQPTDHEIKIRNLIVKRVSFHDSNLPGCEDVQLKVVEAKSLFFKHHPQDMNLWQGHEATTEDYAGVAREGRVHYELSLMHKKINHALLENETLEIGELTSEEMTGKNLLKKPVIRSLLDVATHMVSKIDFIGMHNRGTLWQLEILEAQRHRDITATMGPAGQTILGRSTIMMPNASATARGHQPSARGSSLPGANSRVWQEPVHGIRTDTVAPIMVDPDGSKWRLGMGGARVPVVDDEPQFGNSTVMPDDSASQAGGLAMGMNGSRMPTTRLAAIKEQGFW</sequence>
<evidence type="ECO:0000256" key="1">
    <source>
        <dbReference type="SAM" id="MobiDB-lite"/>
    </source>
</evidence>
<evidence type="ECO:0000313" key="2">
    <source>
        <dbReference type="EMBL" id="KAK5543607.1"/>
    </source>
</evidence>
<feature type="region of interest" description="Disordered" evidence="1">
    <location>
        <begin position="662"/>
        <end position="686"/>
    </location>
</feature>
<feature type="region of interest" description="Disordered" evidence="1">
    <location>
        <begin position="794"/>
        <end position="897"/>
    </location>
</feature>
<feature type="compositionally biased region" description="Low complexity" evidence="1">
    <location>
        <begin position="496"/>
        <end position="507"/>
    </location>
</feature>
<feature type="region of interest" description="Disordered" evidence="1">
    <location>
        <begin position="340"/>
        <end position="425"/>
    </location>
</feature>
<feature type="compositionally biased region" description="Polar residues" evidence="1">
    <location>
        <begin position="552"/>
        <end position="563"/>
    </location>
</feature>
<feature type="region of interest" description="Disordered" evidence="1">
    <location>
        <begin position="477"/>
        <end position="639"/>
    </location>
</feature>
<feature type="compositionally biased region" description="Polar residues" evidence="1">
    <location>
        <begin position="827"/>
        <end position="842"/>
    </location>
</feature>
<feature type="compositionally biased region" description="Polar residues" evidence="1">
    <location>
        <begin position="532"/>
        <end position="544"/>
    </location>
</feature>
<feature type="compositionally biased region" description="Low complexity" evidence="1">
    <location>
        <begin position="799"/>
        <end position="810"/>
    </location>
</feature>
<feature type="region of interest" description="Disordered" evidence="1">
    <location>
        <begin position="305"/>
        <end position="328"/>
    </location>
</feature>
<feature type="compositionally biased region" description="Gly residues" evidence="1">
    <location>
        <begin position="671"/>
        <end position="680"/>
    </location>
</feature>
<organism evidence="2 3">
    <name type="scientific">Vermiconidia calcicola</name>
    <dbReference type="NCBI Taxonomy" id="1690605"/>
    <lineage>
        <taxon>Eukaryota</taxon>
        <taxon>Fungi</taxon>
        <taxon>Dikarya</taxon>
        <taxon>Ascomycota</taxon>
        <taxon>Pezizomycotina</taxon>
        <taxon>Dothideomycetes</taxon>
        <taxon>Dothideomycetidae</taxon>
        <taxon>Mycosphaerellales</taxon>
        <taxon>Extremaceae</taxon>
        <taxon>Vermiconidia</taxon>
    </lineage>
</organism>
<comment type="caution">
    <text evidence="2">The sequence shown here is derived from an EMBL/GenBank/DDBJ whole genome shotgun (WGS) entry which is preliminary data.</text>
</comment>
<protein>
    <submittedName>
        <fullName evidence="2">Uncharacterized protein</fullName>
    </submittedName>
</protein>
<dbReference type="Proteomes" id="UP001345827">
    <property type="component" value="Unassembled WGS sequence"/>
</dbReference>
<feature type="compositionally biased region" description="Low complexity" evidence="1">
    <location>
        <begin position="861"/>
        <end position="870"/>
    </location>
</feature>
<dbReference type="EMBL" id="JAXLQG010000002">
    <property type="protein sequence ID" value="KAK5543607.1"/>
    <property type="molecule type" value="Genomic_DNA"/>
</dbReference>
<gene>
    <name evidence="2" type="ORF">LTR25_001221</name>
</gene>
<feature type="compositionally biased region" description="Low complexity" evidence="1">
    <location>
        <begin position="344"/>
        <end position="358"/>
    </location>
</feature>
<accession>A0AAV9QJY9</accession>
<evidence type="ECO:0000313" key="3">
    <source>
        <dbReference type="Proteomes" id="UP001345827"/>
    </source>
</evidence>
<name>A0AAV9QJY9_9PEZI</name>
<reference evidence="2 3" key="1">
    <citation type="submission" date="2023-06" db="EMBL/GenBank/DDBJ databases">
        <title>Black Yeasts Isolated from many extreme environments.</title>
        <authorList>
            <person name="Coleine C."/>
            <person name="Stajich J.E."/>
            <person name="Selbmann L."/>
        </authorList>
    </citation>
    <scope>NUCLEOTIDE SEQUENCE [LARGE SCALE GENOMIC DNA]</scope>
    <source>
        <strain evidence="2 3">CCFEE 5887</strain>
    </source>
</reference>
<feature type="compositionally biased region" description="Polar residues" evidence="1">
    <location>
        <begin position="394"/>
        <end position="417"/>
    </location>
</feature>
<feature type="compositionally biased region" description="Polar residues" evidence="1">
    <location>
        <begin position="594"/>
        <end position="604"/>
    </location>
</feature>
<keyword evidence="3" id="KW-1185">Reference proteome</keyword>